<dbReference type="EMBL" id="JAXCLW010000004">
    <property type="protein sequence ID" value="MDY0884314.1"/>
    <property type="molecule type" value="Genomic_DNA"/>
</dbReference>
<dbReference type="SUPFAM" id="SSF52540">
    <property type="entry name" value="P-loop containing nucleoside triphosphate hydrolases"/>
    <property type="match status" value="1"/>
</dbReference>
<dbReference type="Proteomes" id="UP001279642">
    <property type="component" value="Unassembled WGS sequence"/>
</dbReference>
<protein>
    <recommendedName>
        <fullName evidence="4">Helicase ATP-binding domain-containing protein</fullName>
    </recommendedName>
</protein>
<evidence type="ECO:0000313" key="2">
    <source>
        <dbReference type="EMBL" id="MDY0884314.1"/>
    </source>
</evidence>
<comment type="caution">
    <text evidence="2">The sequence shown here is derived from an EMBL/GenBank/DDBJ whole genome shotgun (WGS) entry which is preliminary data.</text>
</comment>
<dbReference type="RefSeq" id="WP_320509379.1">
    <property type="nucleotide sequence ID" value="NZ_JAXCLW010000004.1"/>
</dbReference>
<evidence type="ECO:0008006" key="4">
    <source>
        <dbReference type="Google" id="ProtNLM"/>
    </source>
</evidence>
<reference evidence="2 3" key="1">
    <citation type="journal article" date="2016" name="Antonie Van Leeuwenhoek">
        <title>Dongia soli sp. nov., isolated from soil from Dokdo, Korea.</title>
        <authorList>
            <person name="Kim D.U."/>
            <person name="Lee H."/>
            <person name="Kim H."/>
            <person name="Kim S.G."/>
            <person name="Ka J.O."/>
        </authorList>
    </citation>
    <scope>NUCLEOTIDE SEQUENCE [LARGE SCALE GENOMIC DNA]</scope>
    <source>
        <strain evidence="2 3">D78</strain>
    </source>
</reference>
<gene>
    <name evidence="2" type="ORF">SMD27_15835</name>
</gene>
<name>A0ABU5EE28_9PROT</name>
<evidence type="ECO:0000313" key="3">
    <source>
        <dbReference type="Proteomes" id="UP001279642"/>
    </source>
</evidence>
<proteinExistence type="predicted"/>
<accession>A0ABU5EE28</accession>
<organism evidence="2 3">
    <name type="scientific">Dongia soli</name>
    <dbReference type="NCBI Taxonomy" id="600628"/>
    <lineage>
        <taxon>Bacteria</taxon>
        <taxon>Pseudomonadati</taxon>
        <taxon>Pseudomonadota</taxon>
        <taxon>Alphaproteobacteria</taxon>
        <taxon>Rhodospirillales</taxon>
        <taxon>Dongiaceae</taxon>
        <taxon>Dongia</taxon>
    </lineage>
</organism>
<dbReference type="InterPro" id="IPR027417">
    <property type="entry name" value="P-loop_NTPase"/>
</dbReference>
<feature type="region of interest" description="Disordered" evidence="1">
    <location>
        <begin position="1"/>
        <end position="22"/>
    </location>
</feature>
<evidence type="ECO:0000256" key="1">
    <source>
        <dbReference type="SAM" id="MobiDB-lite"/>
    </source>
</evidence>
<keyword evidence="3" id="KW-1185">Reference proteome</keyword>
<sequence length="637" mass="70574">MTDPAMSLSGPGQTAYVGEKPSKGGFPSYDDLPPSLPLTYCGDGIRHRALTRLQGAFHSYGHKPSPDQWKALSAIAGTMEAMADGTCLPHYYLSSLDPGIGKTQTLIQTIKEVVTAKEYDLAPKYPNVGIVVFLSRLDEIKNLVGEGGFSPCSFSVLTSDMELNKAGLGSDRVNDAQILFTTQQRLENATLRGSKFADCSAFFYRGKPRQVRVWDESLVPGRNIVIERRSILALLELLHKRYPALTADLENICDNLRELSDGELYEVPDFVEKHGISDLTAKGVLRTLWDHRAETIQSLWFLSGRKVGVRREGKTNLFIDHQNFLPDDLAPLLILDASGRVRTTYEFWKNRRKGLEELPTGHKRYDNLTVDVWRQSGSKSGWKTNPRKLVEGIRAMIATDPDRDWLIIHHLPHSVGINLPKELKAHPAVNADRLKFLTWGQHFAVNTFKDIPNVILAGTLFYASSVIESLGMAAAKHPSSDGALSKADKDKIELGEHSHDILQALCRGRVRGCVDGVCPPSKAFVIAHPSSGIPASLETIFPRATVRDWKPPLKSGDVSAVPLKGKAKTAFEFIYARLKVECRPLVTFGEAGKSVNYDKSDFRKIRKNQAFIEALAMAGITESTKPHGFRLSQTPTH</sequence>